<dbReference type="EMBL" id="CP018889">
    <property type="protein sequence ID" value="AUI68021.1"/>
    <property type="molecule type" value="Genomic_DNA"/>
</dbReference>
<feature type="binding site" evidence="5">
    <location>
        <position position="23"/>
    </location>
    <ligand>
        <name>substrate</name>
    </ligand>
</feature>
<dbReference type="GO" id="GO:0005737">
    <property type="term" value="C:cytoplasm"/>
    <property type="evidence" value="ECO:0007669"/>
    <property type="project" value="UniProtKB-SubCell"/>
</dbReference>
<dbReference type="PANTHER" id="PTHR43194">
    <property type="entry name" value="HYDROLASE ALPHA/BETA FOLD FAMILY"/>
    <property type="match status" value="1"/>
</dbReference>
<dbReference type="InterPro" id="IPR000073">
    <property type="entry name" value="AB_hydrolase_1"/>
</dbReference>
<comment type="similarity">
    <text evidence="5">Belongs to the AB hydrolase superfamily. Carboxylesterase BioH family.</text>
</comment>
<dbReference type="OrthoDB" id="9780744at2"/>
<sequence>MHINPLYIKQQGQGNPLILLHGWGFNHTIWDSIANELAKTWRVYLVDLPGHGQSPLCDYELTTLCQILVDNLPQQAVWVGWSLGGLFSMAIANRYPTAVKALALVATSPRFSIADDWKCAMTNTILQTFEQNLQADAVGTLKRFLSLQVKNSDTARTQLRHLYQLFQTGGYPQPAALQGGLQLLRTVDLRDTLAQITCPAWLCLGEHDTLVPVAVGEACQQIWRPLETVYIPSAAHIPFLSHPELFLHHLSDFFSHHGLT</sequence>
<dbReference type="InterPro" id="IPR010076">
    <property type="entry name" value="BioH"/>
</dbReference>
<dbReference type="KEGG" id="blep:AL038_01605"/>
<feature type="domain" description="AB hydrolase-1" evidence="6">
    <location>
        <begin position="15"/>
        <end position="243"/>
    </location>
</feature>
<dbReference type="STRING" id="288004.AL038_01605"/>
<dbReference type="RefSeq" id="WP_062148037.1">
    <property type="nucleotide sequence ID" value="NZ_CP012373.2"/>
</dbReference>
<dbReference type="Pfam" id="PF00561">
    <property type="entry name" value="Abhydrolase_1"/>
    <property type="match status" value="1"/>
</dbReference>
<name>A0A2N9YC37_9GAMM</name>
<protein>
    <recommendedName>
        <fullName evidence="5">Pimeloyl-[acyl-carrier protein] methyl ester esterase</fullName>
        <ecNumber evidence="5">3.1.1.85</ecNumber>
    </recommendedName>
    <alternativeName>
        <fullName evidence="5">Biotin synthesis protein BioH</fullName>
    </alternativeName>
    <alternativeName>
        <fullName evidence="5">Carboxylesterase BioH</fullName>
    </alternativeName>
</protein>
<dbReference type="InterPro" id="IPR050228">
    <property type="entry name" value="Carboxylesterase_BioH"/>
</dbReference>
<dbReference type="NCBIfam" id="TIGR01738">
    <property type="entry name" value="bioH"/>
    <property type="match status" value="1"/>
</dbReference>
<feature type="binding site" evidence="5">
    <location>
        <begin position="82"/>
        <end position="83"/>
    </location>
    <ligand>
        <name>substrate</name>
    </ligand>
</feature>
<keyword evidence="8" id="KW-1185">Reference proteome</keyword>
<dbReference type="EC" id="3.1.1.85" evidence="5"/>
<gene>
    <name evidence="5 7" type="primary">bioH</name>
    <name evidence="7" type="ORF">BLE401_04430</name>
</gene>
<dbReference type="Gene3D" id="3.40.50.1820">
    <property type="entry name" value="alpha/beta hydrolase"/>
    <property type="match status" value="1"/>
</dbReference>
<dbReference type="GO" id="GO:0090499">
    <property type="term" value="F:pimelyl-[acyl-carrier protein] methyl ester esterase activity"/>
    <property type="evidence" value="ECO:0007669"/>
    <property type="project" value="UniProtKB-EC"/>
</dbReference>
<keyword evidence="3 5" id="KW-0093">Biotin biosynthesis</keyword>
<dbReference type="AlphaFoldDB" id="A0A2N9YC37"/>
<evidence type="ECO:0000259" key="6">
    <source>
        <dbReference type="Pfam" id="PF00561"/>
    </source>
</evidence>
<dbReference type="HAMAP" id="MF_01260">
    <property type="entry name" value="Carboxylester"/>
    <property type="match status" value="1"/>
</dbReference>
<dbReference type="SUPFAM" id="SSF53474">
    <property type="entry name" value="alpha/beta-Hydrolases"/>
    <property type="match status" value="1"/>
</dbReference>
<dbReference type="PANTHER" id="PTHR43194:SF5">
    <property type="entry name" value="PIMELOYL-[ACYL-CARRIER PROTEIN] METHYL ESTER ESTERASE"/>
    <property type="match status" value="1"/>
</dbReference>
<feature type="active site" evidence="5">
    <location>
        <position position="208"/>
    </location>
</feature>
<keyword evidence="4 5" id="KW-0378">Hydrolase</keyword>
<feature type="binding site" evidence="5">
    <location>
        <position position="236"/>
    </location>
    <ligand>
        <name>substrate</name>
    </ligand>
</feature>
<comment type="function">
    <text evidence="5">The physiological role of BioH is to remove the methyl group introduced by BioC when the pimeloyl moiety is complete. It allows to synthesize pimeloyl-ACP via the fatty acid synthetic pathway through the hydrolysis of the ester bonds of pimeloyl-ACP esters.</text>
</comment>
<feature type="binding site" evidence="5">
    <location>
        <begin position="144"/>
        <end position="148"/>
    </location>
    <ligand>
        <name>substrate</name>
    </ligand>
</feature>
<proteinExistence type="inferred from homology"/>
<evidence type="ECO:0000256" key="2">
    <source>
        <dbReference type="ARBA" id="ARBA00022490"/>
    </source>
</evidence>
<dbReference type="Proteomes" id="UP000234271">
    <property type="component" value="Chromosome"/>
</dbReference>
<feature type="active site" evidence="5">
    <location>
        <position position="236"/>
    </location>
</feature>
<feature type="active site" description="Nucleophile" evidence="5">
    <location>
        <position position="82"/>
    </location>
</feature>
<comment type="subunit">
    <text evidence="5">Monomer.</text>
</comment>
<comment type="pathway">
    <text evidence="5">Cofactor biosynthesis; biotin biosynthesis.</text>
</comment>
<dbReference type="GO" id="GO:0009102">
    <property type="term" value="P:biotin biosynthetic process"/>
    <property type="evidence" value="ECO:0007669"/>
    <property type="project" value="UniProtKB-UniRule"/>
</dbReference>
<keyword evidence="1 5" id="KW-0719">Serine esterase</keyword>
<keyword evidence="2 5" id="KW-0963">Cytoplasm</keyword>
<evidence type="ECO:0000256" key="3">
    <source>
        <dbReference type="ARBA" id="ARBA00022756"/>
    </source>
</evidence>
<evidence type="ECO:0000313" key="7">
    <source>
        <dbReference type="EMBL" id="AUI68021.1"/>
    </source>
</evidence>
<evidence type="ECO:0000313" key="8">
    <source>
        <dbReference type="Proteomes" id="UP000234271"/>
    </source>
</evidence>
<dbReference type="InterPro" id="IPR029058">
    <property type="entry name" value="AB_hydrolase_fold"/>
</dbReference>
<evidence type="ECO:0000256" key="1">
    <source>
        <dbReference type="ARBA" id="ARBA00022487"/>
    </source>
</evidence>
<evidence type="ECO:0000256" key="5">
    <source>
        <dbReference type="HAMAP-Rule" id="MF_01260"/>
    </source>
</evidence>
<organism evidence="7 8">
    <name type="scientific">Beggiatoa leptomitoformis</name>
    <dbReference type="NCBI Taxonomy" id="288004"/>
    <lineage>
        <taxon>Bacteria</taxon>
        <taxon>Pseudomonadati</taxon>
        <taxon>Pseudomonadota</taxon>
        <taxon>Gammaproteobacteria</taxon>
        <taxon>Thiotrichales</taxon>
        <taxon>Thiotrichaceae</taxon>
        <taxon>Beggiatoa</taxon>
    </lineage>
</organism>
<accession>A0A2N9YC37</accession>
<evidence type="ECO:0000256" key="4">
    <source>
        <dbReference type="ARBA" id="ARBA00022801"/>
    </source>
</evidence>
<reference evidence="8" key="1">
    <citation type="submission" date="2016-12" db="EMBL/GenBank/DDBJ databases">
        <title>Complete Genome Sequence of Beggiatoa leptomitiformis D-401.</title>
        <authorList>
            <person name="Fomenkov A."/>
            <person name="Vincze T."/>
            <person name="Grabovich M."/>
            <person name="Anton B.P."/>
            <person name="Dubinina G."/>
            <person name="Orlova M."/>
            <person name="Belousova E."/>
            <person name="Roberts R.J."/>
        </authorList>
    </citation>
    <scope>NUCLEOTIDE SEQUENCE [LARGE SCALE GENOMIC DNA]</scope>
    <source>
        <strain evidence="8">D-401</strain>
    </source>
</reference>
<comment type="catalytic activity">
    <reaction evidence="5">
        <text>6-carboxyhexanoyl-[ACP] methyl ester + H2O = 6-carboxyhexanoyl-[ACP] + methanol + H(+)</text>
        <dbReference type="Rhea" id="RHEA:42700"/>
        <dbReference type="Rhea" id="RHEA-COMP:9955"/>
        <dbReference type="Rhea" id="RHEA-COMP:10186"/>
        <dbReference type="ChEBI" id="CHEBI:15377"/>
        <dbReference type="ChEBI" id="CHEBI:15378"/>
        <dbReference type="ChEBI" id="CHEBI:17790"/>
        <dbReference type="ChEBI" id="CHEBI:78846"/>
        <dbReference type="ChEBI" id="CHEBI:82735"/>
        <dbReference type="EC" id="3.1.1.85"/>
    </reaction>
</comment>
<dbReference type="UniPathway" id="UPA00078"/>
<comment type="subcellular location">
    <subcellularLocation>
        <location evidence="5">Cytoplasm</location>
    </subcellularLocation>
</comment>